<reference evidence="2" key="1">
    <citation type="submission" date="2020-10" db="EMBL/GenBank/DDBJ databases">
        <title>Phylogeny of dyella-like bacteria.</title>
        <authorList>
            <person name="Fu J."/>
        </authorList>
    </citation>
    <scope>NUCLEOTIDE SEQUENCE</scope>
    <source>
        <strain evidence="2">DHOC52</strain>
    </source>
</reference>
<organism evidence="2 3">
    <name type="scientific">Dyella flava</name>
    <dbReference type="NCBI Taxonomy" id="1920170"/>
    <lineage>
        <taxon>Bacteria</taxon>
        <taxon>Pseudomonadati</taxon>
        <taxon>Pseudomonadota</taxon>
        <taxon>Gammaproteobacteria</taxon>
        <taxon>Lysobacterales</taxon>
        <taxon>Rhodanobacteraceae</taxon>
        <taxon>Dyella</taxon>
    </lineage>
</organism>
<dbReference type="EMBL" id="JADIKE010000005">
    <property type="protein sequence ID" value="MBM7123749.1"/>
    <property type="molecule type" value="Genomic_DNA"/>
</dbReference>
<dbReference type="PANTHER" id="PTHR33840:SF1">
    <property type="entry name" value="TLE1 PHOSPHOLIPASE DOMAIN-CONTAINING PROTEIN"/>
    <property type="match status" value="1"/>
</dbReference>
<sequence>PVRNRESPTERRCTLRIGVFFDGTRNNAGNTELFTHCQASTGSALGQSQQEQAAIAEHCKRYMADDKSSYGGGYTNVWRLYKLYQDSREKPLDKDAREYFIPIYVEGIGTATGERDDVLAMGFGIGGTGILAKVEQTLSKAIPDELESFSRTNSGVSIAALELDVFGFSRGAAAARHFVNEINRKQQGLLAQKLSSSQAKLAEGFDVDGDVRIGFVGLFDTVVARANVADGFNVVSGHNGPVKVALPADCARKVVQLVARDEHRANFMLTTVAPEHREIALPGVHSDIGGGYRENHEGPLMLIKPLRTVEKPVELNGDLYMPFPGSTRACQLAETERQRWVTRLGNIDEGSLTVDGWVRMESQPPARGSVVNTRQPVAYATVCLNRAIDWRYQLIPLRVMHKLAQQAGV</sequence>
<name>A0ABS2JXN1_9GAMM</name>
<dbReference type="RefSeq" id="WP_204678178.1">
    <property type="nucleotide sequence ID" value="NZ_JADIKE010000005.1"/>
</dbReference>
<proteinExistence type="predicted"/>
<dbReference type="Proteomes" id="UP001430149">
    <property type="component" value="Unassembled WGS sequence"/>
</dbReference>
<feature type="non-terminal residue" evidence="2">
    <location>
        <position position="409"/>
    </location>
</feature>
<feature type="domain" description="T6SS Phospholipase effector Tle1-like catalytic" evidence="1">
    <location>
        <begin position="200"/>
        <end position="297"/>
    </location>
</feature>
<evidence type="ECO:0000313" key="3">
    <source>
        <dbReference type="Proteomes" id="UP001430149"/>
    </source>
</evidence>
<dbReference type="PANTHER" id="PTHR33840">
    <property type="match status" value="1"/>
</dbReference>
<comment type="caution">
    <text evidence="2">The sequence shown here is derived from an EMBL/GenBank/DDBJ whole genome shotgun (WGS) entry which is preliminary data.</text>
</comment>
<dbReference type="InterPro" id="IPR018712">
    <property type="entry name" value="Tle1-like_cat"/>
</dbReference>
<accession>A0ABS2JXN1</accession>
<keyword evidence="3" id="KW-1185">Reference proteome</keyword>
<evidence type="ECO:0000313" key="2">
    <source>
        <dbReference type="EMBL" id="MBM7123749.1"/>
    </source>
</evidence>
<gene>
    <name evidence="2" type="ORF">ISP19_00030</name>
</gene>
<feature type="non-terminal residue" evidence="2">
    <location>
        <position position="1"/>
    </location>
</feature>
<evidence type="ECO:0000259" key="1">
    <source>
        <dbReference type="Pfam" id="PF09994"/>
    </source>
</evidence>
<protein>
    <submittedName>
        <fullName evidence="2">DUF2235 domain-containing protein</fullName>
    </submittedName>
</protein>
<dbReference type="Pfam" id="PF09994">
    <property type="entry name" value="T6SS_Tle1-like_cat"/>
    <property type="match status" value="1"/>
</dbReference>